<feature type="binding site" evidence="9">
    <location>
        <position position="80"/>
    </location>
    <ligand>
        <name>substrate</name>
    </ligand>
</feature>
<reference evidence="15 16" key="1">
    <citation type="journal article" date="2011" name="Proc. Natl. Acad. Sci. U.S.A.">
        <title>Evolutionary erosion of yeast sex chromosomes by mating-type switching accidents.</title>
        <authorList>
            <person name="Gordon J.L."/>
            <person name="Armisen D."/>
            <person name="Proux-Wera E."/>
            <person name="Oheigeartaigh S.S."/>
            <person name="Byrne K.P."/>
            <person name="Wolfe K.H."/>
        </authorList>
    </citation>
    <scope>NUCLEOTIDE SEQUENCE [LARGE SCALE GENOMIC DNA]</scope>
    <source>
        <strain evidence="16">ATCC 24235 / CBS 4417 / NBRC 1672 / NRRL Y-8282 / UCD 70-5</strain>
    </source>
</reference>
<evidence type="ECO:0000259" key="14">
    <source>
        <dbReference type="Pfam" id="PF02866"/>
    </source>
</evidence>
<feature type="binding site" evidence="10">
    <location>
        <begin position="8"/>
        <end position="14"/>
    </location>
    <ligand>
        <name>NAD(+)</name>
        <dbReference type="ChEBI" id="CHEBI:57540"/>
    </ligand>
</feature>
<sequence>MVKVCVLGASGGIGQPLSLLLKLSPYVSTLALYDINDITKGISKDLDHINTNSNCSGANADIANILKDANIVIITAGIPRKPGMTRDDLFKINAKIVKNLTIEYGKYCSANTKLLIISNPVNSLIPVVCETLKLMGKFNSRLVMGITMLDLIRANTFLANLLNENKSKKKNAIVNSKQYNKQLNNNNIMVIGGHSGTTIVPLLINKTLLYNEKEIKELVHQIQFGGDEIVKAKNGKGSATLSMAFAGYFFTNEILKTINFDNEESIYSNENNLPCYVYLPDLPNGKFLQDKLKEITQNSELNIEYFAIPVKLNRKSGDINSIDLSCILKNTLSPNEKEMIKVACEALTKDIKTGEDYIKNNSKL</sequence>
<dbReference type="Gene3D" id="3.90.110.10">
    <property type="entry name" value="Lactate dehydrogenase/glycoside hydrolase, family 4, C-terminal"/>
    <property type="match status" value="1"/>
</dbReference>
<dbReference type="GO" id="GO:0006635">
    <property type="term" value="P:fatty acid beta-oxidation"/>
    <property type="evidence" value="ECO:0007669"/>
    <property type="project" value="EnsemblFungi"/>
</dbReference>
<accession>G8BVW8</accession>
<dbReference type="eggNOG" id="KOG1494">
    <property type="taxonomic scope" value="Eukaryota"/>
</dbReference>
<dbReference type="InterPro" id="IPR010097">
    <property type="entry name" value="Malate_DH_type1"/>
</dbReference>
<comment type="similarity">
    <text evidence="1">Belongs to the LDH/MDH superfamily. MDH type 1 family.</text>
</comment>
<feature type="binding site" evidence="10">
    <location>
        <begin position="117"/>
        <end position="119"/>
    </location>
    <ligand>
        <name>NAD(+)</name>
        <dbReference type="ChEBI" id="CHEBI:57540"/>
    </ligand>
</feature>
<dbReference type="GO" id="GO:0006099">
    <property type="term" value="P:tricarboxylic acid cycle"/>
    <property type="evidence" value="ECO:0007669"/>
    <property type="project" value="UniProtKB-KW"/>
</dbReference>
<feature type="binding site" evidence="9">
    <location>
        <position position="153"/>
    </location>
    <ligand>
        <name>substrate</name>
    </ligand>
</feature>
<dbReference type="OMA" id="FQAGKVM"/>
<dbReference type="STRING" id="1071381.G8BVW8"/>
<dbReference type="GO" id="GO:0005739">
    <property type="term" value="C:mitochondrion"/>
    <property type="evidence" value="ECO:0007669"/>
    <property type="project" value="TreeGrafter"/>
</dbReference>
<dbReference type="SUPFAM" id="SSF56327">
    <property type="entry name" value="LDH C-terminal domain-like"/>
    <property type="match status" value="1"/>
</dbReference>
<evidence type="ECO:0000256" key="9">
    <source>
        <dbReference type="PIRSR" id="PIRSR000102-2"/>
    </source>
</evidence>
<feature type="active site" description="Proton acceptor" evidence="8">
    <location>
        <position position="194"/>
    </location>
</feature>
<dbReference type="GO" id="GO:0006735">
    <property type="term" value="P:NADH regeneration"/>
    <property type="evidence" value="ECO:0007669"/>
    <property type="project" value="EnsemblFungi"/>
</dbReference>
<dbReference type="EC" id="1.1.1.37" evidence="3 12"/>
<evidence type="ECO:0000313" key="16">
    <source>
        <dbReference type="Proteomes" id="UP000005666"/>
    </source>
</evidence>
<evidence type="ECO:0000256" key="11">
    <source>
        <dbReference type="RuleBase" id="RU003369"/>
    </source>
</evidence>
<name>G8BVW8_TETPH</name>
<proteinExistence type="inferred from homology"/>
<dbReference type="NCBIfam" id="TIGR01772">
    <property type="entry name" value="MDH_euk_gproteo"/>
    <property type="match status" value="1"/>
</dbReference>
<evidence type="ECO:0000256" key="6">
    <source>
        <dbReference type="ARBA" id="ARBA00023027"/>
    </source>
</evidence>
<dbReference type="FunFam" id="3.40.50.720:FF:000268">
    <property type="entry name" value="Malate dehydrogenase"/>
    <property type="match status" value="1"/>
</dbReference>
<dbReference type="RefSeq" id="XP_003686480.1">
    <property type="nucleotide sequence ID" value="XM_003686432.1"/>
</dbReference>
<dbReference type="Gene3D" id="3.40.50.720">
    <property type="entry name" value="NAD(P)-binding Rossmann-like Domain"/>
    <property type="match status" value="1"/>
</dbReference>
<dbReference type="GeneID" id="11533588"/>
<dbReference type="HOGENOM" id="CLU_047181_1_1_1"/>
<keyword evidence="6 10" id="KW-0520">NAD</keyword>
<dbReference type="PANTHER" id="PTHR11540:SF72">
    <property type="entry name" value="MALATE DEHYDROGENASE, PEROXISOMAL"/>
    <property type="match status" value="1"/>
</dbReference>
<dbReference type="EMBL" id="HE612862">
    <property type="protein sequence ID" value="CCE64046.1"/>
    <property type="molecule type" value="Genomic_DNA"/>
</dbReference>
<feature type="domain" description="Lactate/malate dehydrogenase N-terminal" evidence="13">
    <location>
        <begin position="2"/>
        <end position="145"/>
    </location>
</feature>
<dbReference type="InterPro" id="IPR001252">
    <property type="entry name" value="Malate_DH_AS"/>
</dbReference>
<dbReference type="PIRSF" id="PIRSF000102">
    <property type="entry name" value="Lac_mal_DH"/>
    <property type="match status" value="1"/>
</dbReference>
<dbReference type="AlphaFoldDB" id="G8BVW8"/>
<dbReference type="InterPro" id="IPR036291">
    <property type="entry name" value="NAD(P)-bd_dom_sf"/>
</dbReference>
<dbReference type="InterPro" id="IPR022383">
    <property type="entry name" value="Lactate/malate_DH_C"/>
</dbReference>
<feature type="binding site" evidence="9">
    <location>
        <position position="86"/>
    </location>
    <ligand>
        <name>substrate</name>
    </ligand>
</feature>
<keyword evidence="4 12" id="KW-0816">Tricarboxylic acid cycle</keyword>
<evidence type="ECO:0000256" key="4">
    <source>
        <dbReference type="ARBA" id="ARBA00022532"/>
    </source>
</evidence>
<evidence type="ECO:0000256" key="8">
    <source>
        <dbReference type="PIRSR" id="PIRSR000102-1"/>
    </source>
</evidence>
<keyword evidence="16" id="KW-1185">Reference proteome</keyword>
<organism evidence="15 16">
    <name type="scientific">Tetrapisispora phaffii (strain ATCC 24235 / CBS 4417 / NBRC 1672 / NRRL Y-8282 / UCD 70-5)</name>
    <name type="common">Yeast</name>
    <name type="synonym">Fabospora phaffii</name>
    <dbReference type="NCBI Taxonomy" id="1071381"/>
    <lineage>
        <taxon>Eukaryota</taxon>
        <taxon>Fungi</taxon>
        <taxon>Dikarya</taxon>
        <taxon>Ascomycota</taxon>
        <taxon>Saccharomycotina</taxon>
        <taxon>Saccharomycetes</taxon>
        <taxon>Saccharomycetales</taxon>
        <taxon>Saccharomycetaceae</taxon>
        <taxon>Tetrapisispora</taxon>
    </lineage>
</organism>
<protein>
    <recommendedName>
        <fullName evidence="3 12">Malate dehydrogenase</fullName>
        <ecNumber evidence="3 12">1.1.1.37</ecNumber>
    </recommendedName>
</protein>
<comment type="subunit">
    <text evidence="2">Homodimer.</text>
</comment>
<dbReference type="InterPro" id="IPR015955">
    <property type="entry name" value="Lactate_DH/Glyco_Ohase_4_C"/>
</dbReference>
<feature type="binding site" evidence="9">
    <location>
        <position position="119"/>
    </location>
    <ligand>
        <name>substrate</name>
    </ligand>
</feature>
<gene>
    <name evidence="15" type="primary">TPHA0G02100</name>
    <name evidence="15" type="ordered locus">TPHA_0G02100</name>
</gene>
<dbReference type="FunFam" id="3.90.110.10:FF:000009">
    <property type="entry name" value="Malate dehydrogenase"/>
    <property type="match status" value="1"/>
</dbReference>
<evidence type="ECO:0000256" key="2">
    <source>
        <dbReference type="ARBA" id="ARBA00011738"/>
    </source>
</evidence>
<evidence type="ECO:0000256" key="12">
    <source>
        <dbReference type="RuleBase" id="RU003405"/>
    </source>
</evidence>
<evidence type="ECO:0000256" key="3">
    <source>
        <dbReference type="ARBA" id="ARBA00012995"/>
    </source>
</evidence>
<feature type="binding site" evidence="10">
    <location>
        <position position="243"/>
    </location>
    <ligand>
        <name>NAD(+)</name>
        <dbReference type="ChEBI" id="CHEBI:57540"/>
    </ligand>
</feature>
<evidence type="ECO:0000259" key="13">
    <source>
        <dbReference type="Pfam" id="PF00056"/>
    </source>
</evidence>
<dbReference type="SUPFAM" id="SSF51735">
    <property type="entry name" value="NAD(P)-binding Rossmann-fold domains"/>
    <property type="match status" value="1"/>
</dbReference>
<dbReference type="PROSITE" id="PS00068">
    <property type="entry name" value="MDH"/>
    <property type="match status" value="1"/>
</dbReference>
<evidence type="ECO:0000256" key="5">
    <source>
        <dbReference type="ARBA" id="ARBA00023002"/>
    </source>
</evidence>
<keyword evidence="5 11" id="KW-0560">Oxidoreductase</keyword>
<evidence type="ECO:0000313" key="15">
    <source>
        <dbReference type="EMBL" id="CCE64046.1"/>
    </source>
</evidence>
<dbReference type="Pfam" id="PF00056">
    <property type="entry name" value="Ldh_1_N"/>
    <property type="match status" value="1"/>
</dbReference>
<dbReference type="InterPro" id="IPR001557">
    <property type="entry name" value="L-lactate/malate_DH"/>
</dbReference>
<dbReference type="GO" id="GO:0006108">
    <property type="term" value="P:malate metabolic process"/>
    <property type="evidence" value="ECO:0007669"/>
    <property type="project" value="InterPro"/>
</dbReference>
<comment type="catalytic activity">
    <reaction evidence="7 12">
        <text>(S)-malate + NAD(+) = oxaloacetate + NADH + H(+)</text>
        <dbReference type="Rhea" id="RHEA:21432"/>
        <dbReference type="ChEBI" id="CHEBI:15378"/>
        <dbReference type="ChEBI" id="CHEBI:15589"/>
        <dbReference type="ChEBI" id="CHEBI:16452"/>
        <dbReference type="ChEBI" id="CHEBI:57540"/>
        <dbReference type="ChEBI" id="CHEBI:57945"/>
        <dbReference type="EC" id="1.1.1.37"/>
    </reaction>
</comment>
<dbReference type="PANTHER" id="PTHR11540">
    <property type="entry name" value="MALATE AND LACTATE DEHYDROGENASE"/>
    <property type="match status" value="1"/>
</dbReference>
<feature type="binding site" evidence="10">
    <location>
        <position position="34"/>
    </location>
    <ligand>
        <name>NAD(+)</name>
        <dbReference type="ChEBI" id="CHEBI:57540"/>
    </ligand>
</feature>
<dbReference type="GO" id="GO:0003729">
    <property type="term" value="F:mRNA binding"/>
    <property type="evidence" value="ECO:0007669"/>
    <property type="project" value="EnsemblFungi"/>
</dbReference>
<dbReference type="OrthoDB" id="4069699at2759"/>
<dbReference type="GO" id="GO:0030060">
    <property type="term" value="F:L-malate dehydrogenase (NAD+) activity"/>
    <property type="evidence" value="ECO:0007669"/>
    <property type="project" value="UniProtKB-EC"/>
</dbReference>
<feature type="binding site" evidence="10">
    <location>
        <position position="93"/>
    </location>
    <ligand>
        <name>NAD(+)</name>
        <dbReference type="ChEBI" id="CHEBI:57540"/>
    </ligand>
</feature>
<feature type="domain" description="Lactate/malate dehydrogenase C-terminal" evidence="14">
    <location>
        <begin position="147"/>
        <end position="356"/>
    </location>
</feature>
<dbReference type="KEGG" id="tpf:TPHA_0G02100"/>
<dbReference type="Proteomes" id="UP000005666">
    <property type="component" value="Chromosome 7"/>
</dbReference>
<evidence type="ECO:0000256" key="7">
    <source>
        <dbReference type="ARBA" id="ARBA00048313"/>
    </source>
</evidence>
<evidence type="ECO:0000256" key="1">
    <source>
        <dbReference type="ARBA" id="ARBA00008824"/>
    </source>
</evidence>
<dbReference type="InterPro" id="IPR001236">
    <property type="entry name" value="Lactate/malate_DH_N"/>
</dbReference>
<evidence type="ECO:0000256" key="10">
    <source>
        <dbReference type="PIRSR" id="PIRSR000102-3"/>
    </source>
</evidence>
<dbReference type="Pfam" id="PF02866">
    <property type="entry name" value="Ldh_1_C"/>
    <property type="match status" value="1"/>
</dbReference>
<dbReference type="GO" id="GO:0005782">
    <property type="term" value="C:peroxisomal matrix"/>
    <property type="evidence" value="ECO:0007669"/>
    <property type="project" value="EnsemblFungi"/>
</dbReference>